<feature type="region of interest" description="Disordered" evidence="1">
    <location>
        <begin position="203"/>
        <end position="304"/>
    </location>
</feature>
<feature type="compositionally biased region" description="Low complexity" evidence="1">
    <location>
        <begin position="246"/>
        <end position="295"/>
    </location>
</feature>
<evidence type="ECO:0000256" key="1">
    <source>
        <dbReference type="SAM" id="MobiDB-lite"/>
    </source>
</evidence>
<comment type="caution">
    <text evidence="4">The sequence shown here is derived from an EMBL/GenBank/DDBJ whole genome shotgun (WGS) entry which is preliminary data.</text>
</comment>
<organism evidence="4 5">
    <name type="scientific">Cryobacterium luteum</name>
    <dbReference type="NCBI Taxonomy" id="1424661"/>
    <lineage>
        <taxon>Bacteria</taxon>
        <taxon>Bacillati</taxon>
        <taxon>Actinomycetota</taxon>
        <taxon>Actinomycetes</taxon>
        <taxon>Micrococcales</taxon>
        <taxon>Microbacteriaceae</taxon>
        <taxon>Cryobacterium</taxon>
    </lineage>
</organism>
<feature type="transmembrane region" description="Helical" evidence="2">
    <location>
        <begin position="154"/>
        <end position="172"/>
    </location>
</feature>
<dbReference type="Pfam" id="PF04024">
    <property type="entry name" value="PspC"/>
    <property type="match status" value="1"/>
</dbReference>
<feature type="transmembrane region" description="Helical" evidence="2">
    <location>
        <begin position="402"/>
        <end position="420"/>
    </location>
</feature>
<reference evidence="4 5" key="1">
    <citation type="submission" date="2019-03" db="EMBL/GenBank/DDBJ databases">
        <title>Genomics of glacier-inhabiting Cryobacterium strains.</title>
        <authorList>
            <person name="Liu Q."/>
            <person name="Xin Y.-H."/>
        </authorList>
    </citation>
    <scope>NUCLEOTIDE SEQUENCE [LARGE SCALE GENOMIC DNA]</scope>
    <source>
        <strain evidence="4 5">Hh15</strain>
    </source>
</reference>
<feature type="domain" description="Phage shock protein PspC N-terminal" evidence="3">
    <location>
        <begin position="47"/>
        <end position="96"/>
    </location>
</feature>
<feature type="transmembrane region" description="Helical" evidence="2">
    <location>
        <begin position="374"/>
        <end position="395"/>
    </location>
</feature>
<gene>
    <name evidence="4" type="ORF">E3O10_12070</name>
</gene>
<keyword evidence="2" id="KW-0812">Transmembrane</keyword>
<feature type="transmembrane region" description="Helical" evidence="2">
    <location>
        <begin position="67"/>
        <end position="94"/>
    </location>
</feature>
<feature type="transmembrane region" description="Helical" evidence="2">
    <location>
        <begin position="343"/>
        <end position="362"/>
    </location>
</feature>
<protein>
    <submittedName>
        <fullName evidence="4">PspC domain-containing protein</fullName>
    </submittedName>
</protein>
<proteinExistence type="predicted"/>
<dbReference type="Proteomes" id="UP000297654">
    <property type="component" value="Unassembled WGS sequence"/>
</dbReference>
<name>A0A1H8AIG1_9MICO</name>
<dbReference type="STRING" id="1424661.SAMN05216281_101194"/>
<dbReference type="InterPro" id="IPR007168">
    <property type="entry name" value="Phageshock_PspC_N"/>
</dbReference>
<keyword evidence="5" id="KW-1185">Reference proteome</keyword>
<dbReference type="OrthoDB" id="7359894at2"/>
<evidence type="ECO:0000256" key="2">
    <source>
        <dbReference type="SAM" id="Phobius"/>
    </source>
</evidence>
<evidence type="ECO:0000259" key="3">
    <source>
        <dbReference type="Pfam" id="PF04024"/>
    </source>
</evidence>
<accession>A0A1H8AIG1</accession>
<sequence length="556" mass="57688">MAALSTRCQTLIMTDTPRAQAPHQPPRPDQIARFFDWIRGSGVNRDGDRWIAGVCGGIAARTGLDPLIVRGIVVVIAILGGPVVFAYAVGWALLPRGGGRIYAEEAIRGRFEPAMIAIGALLLFTVVPMFRGLWWNGPTGFWALPDWLSTMLSVGWGLALAAGSVWLVVYLVRRAKKPRSAPGAGAGAGASGGFGPFAPPVGPFGPGSVYDPRPFAGPPQTDAPTTPLETSASSAPPADSAEDPAVDPATTTGSTTGSSTDSTRETAPTLAFAAARTTTTTPQTATQATPQADPTTYPPTNPYAAYAQNSARDIRSEQNRAWQEQNRARQAAHRARIRARRPGAGFSAIVLGLALATGAVAAGVNSNGVWSQDAIILGVAFALGVLALGIVVAGIRGRTDGAMGGFAFLAAATLVVLGVFPQGTQFSVVGNTVWSPSANSAAADPASSYAMIVGNTTLDLSDFDNPGLNEDRVIDVWLLVGATDIQLPANAPVRVESRALVGGVEYSGRAVAAENGEQTGVFSFDQRAFNANSRSDGPLVRIWTLTGVVTLDSSNN</sequence>
<evidence type="ECO:0000313" key="4">
    <source>
        <dbReference type="EMBL" id="TFB88531.1"/>
    </source>
</evidence>
<evidence type="ECO:0000313" key="5">
    <source>
        <dbReference type="Proteomes" id="UP000297654"/>
    </source>
</evidence>
<dbReference type="EMBL" id="SOFF01000031">
    <property type="protein sequence ID" value="TFB88531.1"/>
    <property type="molecule type" value="Genomic_DNA"/>
</dbReference>
<keyword evidence="2" id="KW-1133">Transmembrane helix</keyword>
<dbReference type="AlphaFoldDB" id="A0A1H8AIG1"/>
<keyword evidence="2" id="KW-0472">Membrane</keyword>
<feature type="transmembrane region" description="Helical" evidence="2">
    <location>
        <begin position="114"/>
        <end position="134"/>
    </location>
</feature>